<evidence type="ECO:0000256" key="4">
    <source>
        <dbReference type="ARBA" id="ARBA00022741"/>
    </source>
</evidence>
<evidence type="ECO:0000256" key="1">
    <source>
        <dbReference type="ARBA" id="ARBA00004496"/>
    </source>
</evidence>
<comment type="domain">
    <text evidence="7">The N-terminal zinc finger binds to poly(A) RNA.</text>
</comment>
<dbReference type="InterPro" id="IPR041332">
    <property type="entry name" value="Pan3_CK"/>
</dbReference>
<comment type="subunit">
    <text evidence="7">Homodimer. Forms a heterotrimer with a catalytic subunit PAN2 to form the poly(A)-nuclease (PAN) deadenylation complex. Interacts (via PAM-2 motif) with poly(A)-binding protein PAB1 (via PABC domain), conferring substrate specificity of the enzyme complex.</text>
</comment>
<feature type="compositionally biased region" description="Low complexity" evidence="8">
    <location>
        <begin position="326"/>
        <end position="338"/>
    </location>
</feature>
<dbReference type="AlphaFoldDB" id="A0A4Q2E040"/>
<dbReference type="Pfam" id="PF18101">
    <property type="entry name" value="Pan3_CK"/>
    <property type="match status" value="1"/>
</dbReference>
<evidence type="ECO:0000256" key="2">
    <source>
        <dbReference type="ARBA" id="ARBA00022490"/>
    </source>
</evidence>
<feature type="binding site" evidence="7">
    <location>
        <position position="255"/>
    </location>
    <ligand>
        <name>ATP</name>
        <dbReference type="ChEBI" id="CHEBI:30616"/>
    </ligand>
</feature>
<comment type="subcellular location">
    <subcellularLocation>
        <location evidence="1 7">Cytoplasm</location>
    </subcellularLocation>
</comment>
<gene>
    <name evidence="7" type="primary">PAN3</name>
    <name evidence="10" type="ORF">EST38_g720</name>
</gene>
<feature type="region of interest" description="Knob domain" evidence="7">
    <location>
        <begin position="535"/>
        <end position="638"/>
    </location>
</feature>
<keyword evidence="5 7" id="KW-0067">ATP-binding</keyword>
<keyword evidence="4 7" id="KW-0547">Nucleotide-binding</keyword>
<proteinExistence type="inferred from homology"/>
<comment type="domain">
    <text evidence="7">The pseudokinase domain, the coiled-coil (CC), and C-terminal knob domain (CK) form a structural unit (PKC) that forms an extensive high-affinity interaction surface for PAN2.</text>
</comment>
<dbReference type="GO" id="GO:0000932">
    <property type="term" value="C:P-body"/>
    <property type="evidence" value="ECO:0007669"/>
    <property type="project" value="TreeGrafter"/>
</dbReference>
<feature type="binding site" evidence="7">
    <location>
        <begin position="396"/>
        <end position="397"/>
    </location>
    <ligand>
        <name>ATP</name>
        <dbReference type="ChEBI" id="CHEBI:30616"/>
    </ligand>
</feature>
<dbReference type="OrthoDB" id="204958at2759"/>
<dbReference type="InterPro" id="IPR030844">
    <property type="entry name" value="PAN3"/>
</dbReference>
<dbReference type="FunFam" id="1.10.287.3700:FF:000001">
    <property type="entry name" value="PAN2-PAN3 deadenylation complex subunit PAN3"/>
    <property type="match status" value="1"/>
</dbReference>
<dbReference type="Gene3D" id="1.20.5.5160">
    <property type="match status" value="1"/>
</dbReference>
<keyword evidence="2 7" id="KW-0963">Cytoplasm</keyword>
<dbReference type="Gene3D" id="1.10.287.3700">
    <property type="match status" value="1"/>
</dbReference>
<dbReference type="PANTHER" id="PTHR12272">
    <property type="entry name" value="DEADENYLATION COMPLEX SUBUNIT PAN3"/>
    <property type="match status" value="1"/>
</dbReference>
<keyword evidence="3 7" id="KW-0507">mRNA processing</keyword>
<evidence type="ECO:0000259" key="9">
    <source>
        <dbReference type="Pfam" id="PF18101"/>
    </source>
</evidence>
<feature type="region of interest" description="Disordered" evidence="8">
    <location>
        <begin position="46"/>
        <end position="69"/>
    </location>
</feature>
<dbReference type="GO" id="GO:0005524">
    <property type="term" value="F:ATP binding"/>
    <property type="evidence" value="ECO:0007669"/>
    <property type="project" value="UniProtKB-UniRule"/>
</dbReference>
<name>A0A4Q2E040_9AGAR</name>
<sequence length="638" mass="71875">MIMRPLTYTPTIGGRRLPNLLQRHRPRHPEVFVPKSAATIAAVAAAASSPGSPTTSRPSTSHGTTVEDPFLQQDTSWQDYSEGDTSYGQYSYHPSEGSQVDGISQRLDDVRLLLFYAVLRRANEGPQYYDDSYASHHYDEAAAYFATAPAPVFIRQPLHYHLYTPTTTPDFVPSTTNTHFVPPSSDLRQLLQQRSETTRGIALPGLNLPEELQGYHTLVPLEITGAGAERRKFGNWYTTVYRAIKASDGLPYILRRIENYRLLNPAAFASVDFWSNLKHPSIVGMKEAFSTRAFDDYSLVVVYAYHPNAETLHDVHLKQTNPPPGTSSTTSASTFSPRSRFHSPAATQYNQQQTGLLIGQQPPIPERTMWSYIVQIASAIKKVHEAGHALRSLDANKILLTSQNRIRLSLCGTMDILMHDTPQDMHMLQQDDLTQFGRLIFALCCGVPGASSGPHFQKSIDHLLRFYGQEMKSLALWLISKTNVKSIDSVLDSIRYRVLQEQEDALSGMDRLEHELQGELENARLVRLMTKFGFINERPEFAREPRWSETGDRYIVKLFRDYVFHQVDEHGNPVLDMSHVLSCLNKLDAGTDERIMLVARDEQSCLVVSYKDVRTCIEGAFNDLAKAAMNSPAAYKHR</sequence>
<keyword evidence="6 7" id="KW-0175">Coiled coil</keyword>
<keyword evidence="11" id="KW-1185">Reference proteome</keyword>
<evidence type="ECO:0000313" key="10">
    <source>
        <dbReference type="EMBL" id="RXW25202.1"/>
    </source>
</evidence>
<feature type="region of interest" description="Disordered" evidence="8">
    <location>
        <begin position="319"/>
        <end position="343"/>
    </location>
</feature>
<dbReference type="EMBL" id="SDEE01000008">
    <property type="protein sequence ID" value="RXW25202.1"/>
    <property type="molecule type" value="Genomic_DNA"/>
</dbReference>
<dbReference type="Proteomes" id="UP000290288">
    <property type="component" value="Unassembled WGS sequence"/>
</dbReference>
<dbReference type="STRING" id="2316362.A0A4Q2E040"/>
<feature type="domain" description="Pan3 C-terminal knob" evidence="9">
    <location>
        <begin position="487"/>
        <end position="624"/>
    </location>
</feature>
<dbReference type="GO" id="GO:0008143">
    <property type="term" value="F:poly(A) binding"/>
    <property type="evidence" value="ECO:0007669"/>
    <property type="project" value="TreeGrafter"/>
</dbReference>
<dbReference type="Gene3D" id="1.10.510.10">
    <property type="entry name" value="Transferase(Phosphotransferase) domain 1"/>
    <property type="match status" value="1"/>
</dbReference>
<organism evidence="10 11">
    <name type="scientific">Candolleomyces aberdarensis</name>
    <dbReference type="NCBI Taxonomy" id="2316362"/>
    <lineage>
        <taxon>Eukaryota</taxon>
        <taxon>Fungi</taxon>
        <taxon>Dikarya</taxon>
        <taxon>Basidiomycota</taxon>
        <taxon>Agaricomycotina</taxon>
        <taxon>Agaricomycetes</taxon>
        <taxon>Agaricomycetidae</taxon>
        <taxon>Agaricales</taxon>
        <taxon>Agaricineae</taxon>
        <taxon>Psathyrellaceae</taxon>
        <taxon>Candolleomyces</taxon>
    </lineage>
</organism>
<dbReference type="GO" id="GO:0000289">
    <property type="term" value="P:nuclear-transcribed mRNA poly(A) tail shortening"/>
    <property type="evidence" value="ECO:0007669"/>
    <property type="project" value="UniProtKB-UniRule"/>
</dbReference>
<dbReference type="SUPFAM" id="SSF56112">
    <property type="entry name" value="Protein kinase-like (PK-like)"/>
    <property type="match status" value="1"/>
</dbReference>
<dbReference type="GO" id="GO:0006397">
    <property type="term" value="P:mRNA processing"/>
    <property type="evidence" value="ECO:0007669"/>
    <property type="project" value="UniProtKB-KW"/>
</dbReference>
<evidence type="ECO:0000256" key="7">
    <source>
        <dbReference type="HAMAP-Rule" id="MF_03181"/>
    </source>
</evidence>
<evidence type="ECO:0000256" key="3">
    <source>
        <dbReference type="ARBA" id="ARBA00022664"/>
    </source>
</evidence>
<protein>
    <recommendedName>
        <fullName evidence="7">PAN2-PAN3 deadenylation complex subunit PAN3</fullName>
    </recommendedName>
    <alternativeName>
        <fullName evidence="7">PAB1P-dependent poly(A)-specific ribonuclease</fullName>
    </alternativeName>
    <alternativeName>
        <fullName evidence="7">Poly(A)-nuclease deadenylation complex subunit 3</fullName>
        <shortName evidence="7">PAN deadenylation complex subunit 3</shortName>
    </alternativeName>
</protein>
<dbReference type="PANTHER" id="PTHR12272:SF11">
    <property type="entry name" value="PAN2-PAN3 DEADENYLATION COMPLEX SUBUNIT PAN3"/>
    <property type="match status" value="1"/>
</dbReference>
<reference evidence="10 11" key="1">
    <citation type="submission" date="2019-01" db="EMBL/GenBank/DDBJ databases">
        <title>Draft genome sequence of Psathyrella aberdarensis IHI B618.</title>
        <authorList>
            <person name="Buettner E."/>
            <person name="Kellner H."/>
        </authorList>
    </citation>
    <scope>NUCLEOTIDE SEQUENCE [LARGE SCALE GENOMIC DNA]</scope>
    <source>
        <strain evidence="10 11">IHI B618</strain>
    </source>
</reference>
<dbReference type="GO" id="GO:0031251">
    <property type="term" value="C:PAN complex"/>
    <property type="evidence" value="ECO:0007669"/>
    <property type="project" value="UniProtKB-UniRule"/>
</dbReference>
<dbReference type="HAMAP" id="MF_03181">
    <property type="entry name" value="PAN3"/>
    <property type="match status" value="1"/>
</dbReference>
<evidence type="ECO:0000313" key="11">
    <source>
        <dbReference type="Proteomes" id="UP000290288"/>
    </source>
</evidence>
<comment type="caution">
    <text evidence="10">The sequence shown here is derived from an EMBL/GenBank/DDBJ whole genome shotgun (WGS) entry which is preliminary data.</text>
</comment>
<evidence type="ECO:0000256" key="5">
    <source>
        <dbReference type="ARBA" id="ARBA00022840"/>
    </source>
</evidence>
<dbReference type="InterPro" id="IPR011009">
    <property type="entry name" value="Kinase-like_dom_sf"/>
</dbReference>
<comment type="similarity">
    <text evidence="7">Belongs to the protein kinase superfamily. PAN3 family.</text>
</comment>
<feature type="coiled-coil region" evidence="7">
    <location>
        <begin position="496"/>
        <end position="534"/>
    </location>
</feature>
<feature type="compositionally biased region" description="Low complexity" evidence="8">
    <location>
        <begin position="46"/>
        <end position="61"/>
    </location>
</feature>
<comment type="function">
    <text evidence="7">Regulatory subunit of the poly(A)-nuclease (PAN) deadenylation complex, one of two cytoplasmic mRNA deadenylases involved in mRNA turnover. PAN specifically shortens poly(A) tails of RNA and the activity is stimulated by poly(A)-binding protein PAB1. PAN deadenylation is followed by rapid degradation of the shortened mRNA tails by the CCR4-NOT complex. Deadenylated mRNAs are then degraded by two alternative mechanisms, namely exosome-mediated 3'-5' exonucleolytic degradation, or deadenlyation-dependent mRNA decaping and subsequent 5'-3' exonucleolytic degradation by XRN1. May also be involved in post-transcriptional maturation of mRNA poly(A) tails. PAN3 acts as a positive regulator for PAN activity, recruiting the catalytic subunit PAN2 to mRNA via its interaction with RNA and with PAB1.</text>
</comment>
<evidence type="ECO:0000256" key="8">
    <source>
        <dbReference type="SAM" id="MobiDB-lite"/>
    </source>
</evidence>
<comment type="caution">
    <text evidence="7">Lacks conserved residue(s) required for the propagation of feature annotation.</text>
</comment>
<comment type="domain">
    <text evidence="7">Contains a pseudokinase domain. The protein kinase domain is predicted to be catalytically inactive because some of the residues important for catalytic activity are substituted and it lacks the equivalent of the binding site for a peptide substrate. However, it has retained an ATP-binding site and ATP-binding is required for mRNA degradation, stimulating the activity of the PAN2 nuclease in vitro. The nucleotide-binding site is juxtaposed to the RNase active site of PAN2 in the complex and may actually bind nucleosides of a poly(A) RNA rather than ATP, feeding the poly(A)-tail to the active site of the deadenylase and thus increasing the efficiency with which this distributive enzyme degrades oligo(A) RNAs.</text>
</comment>
<evidence type="ECO:0000256" key="6">
    <source>
        <dbReference type="ARBA" id="ARBA00023054"/>
    </source>
</evidence>
<accession>A0A4Q2E040</accession>